<name>A0AAD5CCZ8_AMBAR</name>
<sequence>FTVIVAARVVPELPPIESSSQLMKALQMLASVPSSNIMAVKVLWTPQKEDDYLTEQKMLKDYPLLRPL</sequence>
<dbReference type="Proteomes" id="UP001206925">
    <property type="component" value="Unassembled WGS sequence"/>
</dbReference>
<dbReference type="InterPro" id="IPR053023">
    <property type="entry name" value="FLAP_modulator"/>
</dbReference>
<dbReference type="PANTHER" id="PTHR33975">
    <property type="entry name" value="MYELIN-ASSOCIATED OLIGODENDROCYTE BASIC PROTEIN"/>
    <property type="match status" value="1"/>
</dbReference>
<gene>
    <name evidence="1" type="ORF">M8C21_027537</name>
</gene>
<feature type="non-terminal residue" evidence="1">
    <location>
        <position position="1"/>
    </location>
</feature>
<accession>A0AAD5CCZ8</accession>
<keyword evidence="2" id="KW-1185">Reference proteome</keyword>
<dbReference type="InterPro" id="IPR010903">
    <property type="entry name" value="DUF1517"/>
</dbReference>
<protein>
    <submittedName>
        <fullName evidence="1">Uncharacterized protein</fullName>
    </submittedName>
</protein>
<proteinExistence type="predicted"/>
<evidence type="ECO:0000313" key="1">
    <source>
        <dbReference type="EMBL" id="KAI7738334.1"/>
    </source>
</evidence>
<dbReference type="PANTHER" id="PTHR33975:SF2">
    <property type="entry name" value="MYELIN-ASSOCIATED OLIGODENDROCYTE BASIC PROTEIN"/>
    <property type="match status" value="1"/>
</dbReference>
<reference evidence="1" key="1">
    <citation type="submission" date="2022-06" db="EMBL/GenBank/DDBJ databases">
        <title>Uncovering the hologenomic basis of an extraordinary plant invasion.</title>
        <authorList>
            <person name="Bieker V.C."/>
            <person name="Martin M.D."/>
            <person name="Gilbert T."/>
            <person name="Hodgins K."/>
            <person name="Battlay P."/>
            <person name="Petersen B."/>
            <person name="Wilson J."/>
        </authorList>
    </citation>
    <scope>NUCLEOTIDE SEQUENCE</scope>
    <source>
        <strain evidence="1">AA19_3_7</strain>
        <tissue evidence="1">Leaf</tissue>
    </source>
</reference>
<dbReference type="Pfam" id="PF07466">
    <property type="entry name" value="DUF1517"/>
    <property type="match status" value="1"/>
</dbReference>
<organism evidence="1 2">
    <name type="scientific">Ambrosia artemisiifolia</name>
    <name type="common">Common ragweed</name>
    <dbReference type="NCBI Taxonomy" id="4212"/>
    <lineage>
        <taxon>Eukaryota</taxon>
        <taxon>Viridiplantae</taxon>
        <taxon>Streptophyta</taxon>
        <taxon>Embryophyta</taxon>
        <taxon>Tracheophyta</taxon>
        <taxon>Spermatophyta</taxon>
        <taxon>Magnoliopsida</taxon>
        <taxon>eudicotyledons</taxon>
        <taxon>Gunneridae</taxon>
        <taxon>Pentapetalae</taxon>
        <taxon>asterids</taxon>
        <taxon>campanulids</taxon>
        <taxon>Asterales</taxon>
        <taxon>Asteraceae</taxon>
        <taxon>Asteroideae</taxon>
        <taxon>Heliantheae alliance</taxon>
        <taxon>Heliantheae</taxon>
        <taxon>Ambrosia</taxon>
    </lineage>
</organism>
<dbReference type="EMBL" id="JAMZMK010008826">
    <property type="protein sequence ID" value="KAI7738334.1"/>
    <property type="molecule type" value="Genomic_DNA"/>
</dbReference>
<dbReference type="AlphaFoldDB" id="A0AAD5CCZ8"/>
<dbReference type="GO" id="GO:0009507">
    <property type="term" value="C:chloroplast"/>
    <property type="evidence" value="ECO:0007669"/>
    <property type="project" value="TreeGrafter"/>
</dbReference>
<evidence type="ECO:0000313" key="2">
    <source>
        <dbReference type="Proteomes" id="UP001206925"/>
    </source>
</evidence>
<comment type="caution">
    <text evidence="1">The sequence shown here is derived from an EMBL/GenBank/DDBJ whole genome shotgun (WGS) entry which is preliminary data.</text>
</comment>